<dbReference type="InterPro" id="IPR042176">
    <property type="entry name" value="Pantoate_ligase_C"/>
</dbReference>
<organism evidence="9">
    <name type="scientific">freshwater metagenome</name>
    <dbReference type="NCBI Taxonomy" id="449393"/>
    <lineage>
        <taxon>unclassified sequences</taxon>
        <taxon>metagenomes</taxon>
        <taxon>ecological metagenomes</taxon>
    </lineage>
</organism>
<protein>
    <recommendedName>
        <fullName evidence="3">pantoate--beta-alanine ligase (AMP-forming)</fullName>
        <ecNumber evidence="3">6.3.2.1</ecNumber>
    </recommendedName>
</protein>
<comment type="catalytic activity">
    <reaction evidence="8">
        <text>(R)-pantoate + beta-alanine + ATP = (R)-pantothenate + AMP + diphosphate + H(+)</text>
        <dbReference type="Rhea" id="RHEA:10912"/>
        <dbReference type="ChEBI" id="CHEBI:15378"/>
        <dbReference type="ChEBI" id="CHEBI:15980"/>
        <dbReference type="ChEBI" id="CHEBI:29032"/>
        <dbReference type="ChEBI" id="CHEBI:30616"/>
        <dbReference type="ChEBI" id="CHEBI:33019"/>
        <dbReference type="ChEBI" id="CHEBI:57966"/>
        <dbReference type="ChEBI" id="CHEBI:456215"/>
        <dbReference type="EC" id="6.3.2.1"/>
    </reaction>
</comment>
<dbReference type="PANTHER" id="PTHR21299:SF1">
    <property type="entry name" value="PANTOATE--BETA-ALANINE LIGASE"/>
    <property type="match status" value="1"/>
</dbReference>
<proteinExistence type="inferred from homology"/>
<keyword evidence="4" id="KW-0436">Ligase</keyword>
<dbReference type="AlphaFoldDB" id="A0A6J6Q4F2"/>
<dbReference type="PANTHER" id="PTHR21299">
    <property type="entry name" value="CYTIDYLATE KINASE/PANTOATE-BETA-ALANINE LIGASE"/>
    <property type="match status" value="1"/>
</dbReference>
<dbReference type="NCBIfam" id="TIGR00018">
    <property type="entry name" value="panC"/>
    <property type="match status" value="1"/>
</dbReference>
<evidence type="ECO:0000256" key="3">
    <source>
        <dbReference type="ARBA" id="ARBA00012219"/>
    </source>
</evidence>
<evidence type="ECO:0000256" key="5">
    <source>
        <dbReference type="ARBA" id="ARBA00022655"/>
    </source>
</evidence>
<evidence type="ECO:0000313" key="9">
    <source>
        <dbReference type="EMBL" id="CAB4702924.1"/>
    </source>
</evidence>
<keyword evidence="6" id="KW-0547">Nucleotide-binding</keyword>
<name>A0A6J6Q4F2_9ZZZZ</name>
<dbReference type="SUPFAM" id="SSF52374">
    <property type="entry name" value="Nucleotidylyl transferase"/>
    <property type="match status" value="1"/>
</dbReference>
<dbReference type="GO" id="GO:0005524">
    <property type="term" value="F:ATP binding"/>
    <property type="evidence" value="ECO:0007669"/>
    <property type="project" value="UniProtKB-KW"/>
</dbReference>
<reference evidence="9" key="1">
    <citation type="submission" date="2020-05" db="EMBL/GenBank/DDBJ databases">
        <authorList>
            <person name="Chiriac C."/>
            <person name="Salcher M."/>
            <person name="Ghai R."/>
            <person name="Kavagutti S V."/>
        </authorList>
    </citation>
    <scope>NUCLEOTIDE SEQUENCE</scope>
</reference>
<dbReference type="GO" id="GO:0015940">
    <property type="term" value="P:pantothenate biosynthetic process"/>
    <property type="evidence" value="ECO:0007669"/>
    <property type="project" value="UniProtKB-UniPathway"/>
</dbReference>
<dbReference type="CDD" id="cd00560">
    <property type="entry name" value="PanC"/>
    <property type="match status" value="1"/>
</dbReference>
<dbReference type="Gene3D" id="3.30.1300.10">
    <property type="entry name" value="Pantoate-beta-alanine ligase, C-terminal domain"/>
    <property type="match status" value="1"/>
</dbReference>
<dbReference type="GO" id="GO:0004592">
    <property type="term" value="F:pantoate-beta-alanine ligase activity"/>
    <property type="evidence" value="ECO:0007669"/>
    <property type="project" value="UniProtKB-EC"/>
</dbReference>
<dbReference type="Pfam" id="PF02569">
    <property type="entry name" value="Pantoate_ligase"/>
    <property type="match status" value="1"/>
</dbReference>
<gene>
    <name evidence="9" type="ORF">UFOPK2399_01473</name>
</gene>
<dbReference type="Gene3D" id="3.40.50.620">
    <property type="entry name" value="HUPs"/>
    <property type="match status" value="1"/>
</dbReference>
<dbReference type="EMBL" id="CAEZXP010000005">
    <property type="protein sequence ID" value="CAB4702924.1"/>
    <property type="molecule type" value="Genomic_DNA"/>
</dbReference>
<comment type="similarity">
    <text evidence="2">Belongs to the pantothenate synthetase family.</text>
</comment>
<evidence type="ECO:0000256" key="1">
    <source>
        <dbReference type="ARBA" id="ARBA00004990"/>
    </source>
</evidence>
<dbReference type="UniPathway" id="UPA00028">
    <property type="reaction ID" value="UER00005"/>
</dbReference>
<dbReference type="HAMAP" id="MF_00158">
    <property type="entry name" value="PanC"/>
    <property type="match status" value="1"/>
</dbReference>
<keyword evidence="5" id="KW-0566">Pantothenate biosynthesis</keyword>
<evidence type="ECO:0000256" key="8">
    <source>
        <dbReference type="ARBA" id="ARBA00048258"/>
    </source>
</evidence>
<sequence>MKTCTTIAAVRSELASRGGETVGLVPTMGALHAGHLALFAAARAENATVVASLFVNPAQFNSASDLAAYPRDTQADAKLAADAGVDILFAPDAAELYPDGFATWIEPSGAAEGLEGAFRPGHFRGVATVCVKLFSIVQPTNAYFGRKDAQQVAVIKQTVRDLNIPLTVRVVETVRDSDGLALSSRNARLSPSERTTALAIPQALATHDPVQAQAVLAAAGIHAEYVTVADLDGPTLAIAATVGATRLIDNVLLEETSR</sequence>
<comment type="pathway">
    <text evidence="1">Cofactor biosynthesis; (R)-pantothenate biosynthesis; (R)-pantothenate from (R)-pantoate and beta-alanine: step 1/1.</text>
</comment>
<dbReference type="EC" id="6.3.2.1" evidence="3"/>
<evidence type="ECO:0000256" key="7">
    <source>
        <dbReference type="ARBA" id="ARBA00022840"/>
    </source>
</evidence>
<keyword evidence="7" id="KW-0067">ATP-binding</keyword>
<evidence type="ECO:0000256" key="2">
    <source>
        <dbReference type="ARBA" id="ARBA00009256"/>
    </source>
</evidence>
<accession>A0A6J6Q4F2</accession>
<dbReference type="InterPro" id="IPR014729">
    <property type="entry name" value="Rossmann-like_a/b/a_fold"/>
</dbReference>
<evidence type="ECO:0000256" key="6">
    <source>
        <dbReference type="ARBA" id="ARBA00022741"/>
    </source>
</evidence>
<dbReference type="InterPro" id="IPR003721">
    <property type="entry name" value="Pantoate_ligase"/>
</dbReference>
<evidence type="ECO:0000256" key="4">
    <source>
        <dbReference type="ARBA" id="ARBA00022598"/>
    </source>
</evidence>